<reference evidence="2 3" key="1">
    <citation type="submission" date="2022-10" db="EMBL/GenBank/DDBJ databases">
        <title>Defluviimonas sp. CAU 1641 isolated from mud.</title>
        <authorList>
            <person name="Kim W."/>
        </authorList>
    </citation>
    <scope>NUCLEOTIDE SEQUENCE [LARGE SCALE GENOMIC DNA]</scope>
    <source>
        <strain evidence="2 3">CAU 1641</strain>
    </source>
</reference>
<comment type="caution">
    <text evidence="2">The sequence shown here is derived from an EMBL/GenBank/DDBJ whole genome shotgun (WGS) entry which is preliminary data.</text>
</comment>
<proteinExistence type="predicted"/>
<accession>A0ABT3J603</accession>
<evidence type="ECO:0000313" key="2">
    <source>
        <dbReference type="EMBL" id="MCW3782814.1"/>
    </source>
</evidence>
<keyword evidence="3" id="KW-1185">Reference proteome</keyword>
<dbReference type="RefSeq" id="WP_264772458.1">
    <property type="nucleotide sequence ID" value="NZ_JAPDOG010000013.1"/>
</dbReference>
<sequence length="114" mass="12193">MRLTAATTILIVTSAVAAAAESRIDELCGPNHENEIAGAGDVRENPAGFYVESLGVQLDHGDLRIVRAVGSEYHLCTRPAATPDMNAGRARLLMEEREVKYLFVPAFAGEATHG</sequence>
<keyword evidence="1" id="KW-0732">Signal</keyword>
<gene>
    <name evidence="2" type="ORF">OM960_14595</name>
</gene>
<organism evidence="2 3">
    <name type="scientific">Defluviimonas salinarum</name>
    <dbReference type="NCBI Taxonomy" id="2992147"/>
    <lineage>
        <taxon>Bacteria</taxon>
        <taxon>Pseudomonadati</taxon>
        <taxon>Pseudomonadota</taxon>
        <taxon>Alphaproteobacteria</taxon>
        <taxon>Rhodobacterales</taxon>
        <taxon>Paracoccaceae</taxon>
        <taxon>Albidovulum</taxon>
    </lineage>
</organism>
<dbReference type="Proteomes" id="UP001207582">
    <property type="component" value="Unassembled WGS sequence"/>
</dbReference>
<name>A0ABT3J603_9RHOB</name>
<protein>
    <submittedName>
        <fullName evidence="2">Uncharacterized protein</fullName>
    </submittedName>
</protein>
<feature type="signal peptide" evidence="1">
    <location>
        <begin position="1"/>
        <end position="19"/>
    </location>
</feature>
<evidence type="ECO:0000313" key="3">
    <source>
        <dbReference type="Proteomes" id="UP001207582"/>
    </source>
</evidence>
<feature type="chain" id="PRO_5045170822" evidence="1">
    <location>
        <begin position="20"/>
        <end position="114"/>
    </location>
</feature>
<dbReference type="EMBL" id="JAPDOG010000013">
    <property type="protein sequence ID" value="MCW3782814.1"/>
    <property type="molecule type" value="Genomic_DNA"/>
</dbReference>
<evidence type="ECO:0000256" key="1">
    <source>
        <dbReference type="SAM" id="SignalP"/>
    </source>
</evidence>